<accession>A0A266Q5N3</accession>
<sequence length="75" mass="8751">MDDAGQQLTLKIDRVEKSRYDSVVWEVFSAYFMGDSQFRIPQGSYRLSHPDLGTETFFISPKSAVEYELVINRKR</sequence>
<gene>
    <name evidence="2" type="ORF">CBP51_16095</name>
</gene>
<evidence type="ECO:0000259" key="1">
    <source>
        <dbReference type="Pfam" id="PF21880"/>
    </source>
</evidence>
<dbReference type="Proteomes" id="UP000216101">
    <property type="component" value="Unassembled WGS sequence"/>
</dbReference>
<protein>
    <recommendedName>
        <fullName evidence="1">DUF6916 domain-containing protein</fullName>
    </recommendedName>
</protein>
<evidence type="ECO:0000313" key="3">
    <source>
        <dbReference type="Proteomes" id="UP000216101"/>
    </source>
</evidence>
<comment type="caution">
    <text evidence="2">The sequence shown here is derived from an EMBL/GenBank/DDBJ whole genome shotgun (WGS) entry which is preliminary data.</text>
</comment>
<keyword evidence="3" id="KW-1185">Reference proteome</keyword>
<organism evidence="2 3">
    <name type="scientific">Cellvibrio mixtus</name>
    <dbReference type="NCBI Taxonomy" id="39650"/>
    <lineage>
        <taxon>Bacteria</taxon>
        <taxon>Pseudomonadati</taxon>
        <taxon>Pseudomonadota</taxon>
        <taxon>Gammaproteobacteria</taxon>
        <taxon>Cellvibrionales</taxon>
        <taxon>Cellvibrionaceae</taxon>
        <taxon>Cellvibrio</taxon>
    </lineage>
</organism>
<dbReference type="InterPro" id="IPR054209">
    <property type="entry name" value="DUF6916"/>
</dbReference>
<dbReference type="Pfam" id="PF21880">
    <property type="entry name" value="DUF6916"/>
    <property type="match status" value="1"/>
</dbReference>
<dbReference type="AlphaFoldDB" id="A0A266Q5N3"/>
<name>A0A266Q5N3_9GAMM</name>
<proteinExistence type="predicted"/>
<feature type="domain" description="DUF6916" evidence="1">
    <location>
        <begin position="4"/>
        <end position="70"/>
    </location>
</feature>
<dbReference type="EMBL" id="NHNI01000002">
    <property type="protein sequence ID" value="OZY84691.1"/>
    <property type="molecule type" value="Genomic_DNA"/>
</dbReference>
<evidence type="ECO:0000313" key="2">
    <source>
        <dbReference type="EMBL" id="OZY84691.1"/>
    </source>
</evidence>
<reference evidence="3" key="1">
    <citation type="submission" date="2017-05" db="EMBL/GenBank/DDBJ databases">
        <authorList>
            <person name="Barney B.M."/>
        </authorList>
    </citation>
    <scope>NUCLEOTIDE SEQUENCE [LARGE SCALE GENOMIC DNA]</scope>
    <source>
        <strain evidence="3">PSBB022</strain>
    </source>
</reference>